<keyword evidence="5" id="KW-0411">Iron-sulfur</keyword>
<dbReference type="InterPro" id="IPR036884">
    <property type="entry name" value="2Fe-2S-bd_dom_sf"/>
</dbReference>
<dbReference type="PROSITE" id="PS00197">
    <property type="entry name" value="2FE2S_FER_1"/>
    <property type="match status" value="1"/>
</dbReference>
<dbReference type="InterPro" id="IPR001041">
    <property type="entry name" value="2Fe-2S_ferredoxin-type"/>
</dbReference>
<dbReference type="Pfam" id="PF00111">
    <property type="entry name" value="Fer2"/>
    <property type="match status" value="1"/>
</dbReference>
<protein>
    <submittedName>
        <fullName evidence="7">2Fe-2S iron-sulfur cluster binding domain-containing protein</fullName>
    </submittedName>
</protein>
<dbReference type="CDD" id="cd00207">
    <property type="entry name" value="fer2"/>
    <property type="match status" value="1"/>
</dbReference>
<keyword evidence="3" id="KW-0560">Oxidoreductase</keyword>
<keyword evidence="4" id="KW-0408">Iron</keyword>
<dbReference type="EMBL" id="WESC01000003">
    <property type="protein sequence ID" value="KAB7741736.1"/>
    <property type="molecule type" value="Genomic_DNA"/>
</dbReference>
<keyword evidence="8" id="KW-1185">Reference proteome</keyword>
<evidence type="ECO:0000259" key="6">
    <source>
        <dbReference type="PROSITE" id="PS51085"/>
    </source>
</evidence>
<dbReference type="InterPro" id="IPR036010">
    <property type="entry name" value="2Fe-2S_ferredoxin-like_sf"/>
</dbReference>
<dbReference type="GO" id="GO:0051537">
    <property type="term" value="F:2 iron, 2 sulfur cluster binding"/>
    <property type="evidence" value="ECO:0007669"/>
    <property type="project" value="UniProtKB-KW"/>
</dbReference>
<accession>A0A6N6VR69</accession>
<keyword evidence="1" id="KW-0001">2Fe-2S</keyword>
<evidence type="ECO:0000256" key="2">
    <source>
        <dbReference type="ARBA" id="ARBA00022723"/>
    </source>
</evidence>
<comment type="caution">
    <text evidence="7">The sequence shown here is derived from an EMBL/GenBank/DDBJ whole genome shotgun (WGS) entry which is preliminary data.</text>
</comment>
<dbReference type="PANTHER" id="PTHR44379">
    <property type="entry name" value="OXIDOREDUCTASE WITH IRON-SULFUR SUBUNIT"/>
    <property type="match status" value="1"/>
</dbReference>
<dbReference type="PROSITE" id="PS51085">
    <property type="entry name" value="2FE2S_FER_2"/>
    <property type="match status" value="1"/>
</dbReference>
<sequence length="156" mass="16707">MTIRFVLNGEPVEMDARPDERFVDLLRDRLGLPGAKVGCGIGRCGSCTVIIDDVAMNGCLLPAYKLEGRRITTVEGLGSLPEGRAVILAFSEGNAFQCGYCAPGFTVAMTALLMREDVPDEADIREALGGHVCRCTGYHSILRAAADAAVRCQKDD</sequence>
<dbReference type="AlphaFoldDB" id="A0A6N6VR69"/>
<dbReference type="Gene3D" id="1.10.150.120">
    <property type="entry name" value="[2Fe-2S]-binding domain"/>
    <property type="match status" value="1"/>
</dbReference>
<evidence type="ECO:0000256" key="3">
    <source>
        <dbReference type="ARBA" id="ARBA00023002"/>
    </source>
</evidence>
<organism evidence="7 8">
    <name type="scientific">Parvibaculum sedimenti</name>
    <dbReference type="NCBI Taxonomy" id="2608632"/>
    <lineage>
        <taxon>Bacteria</taxon>
        <taxon>Pseudomonadati</taxon>
        <taxon>Pseudomonadota</taxon>
        <taxon>Alphaproteobacteria</taxon>
        <taxon>Hyphomicrobiales</taxon>
        <taxon>Parvibaculaceae</taxon>
        <taxon>Parvibaculum</taxon>
    </lineage>
</organism>
<dbReference type="Pfam" id="PF01799">
    <property type="entry name" value="Fer2_2"/>
    <property type="match status" value="1"/>
</dbReference>
<dbReference type="SUPFAM" id="SSF47741">
    <property type="entry name" value="CO dehydrogenase ISP C-domain like"/>
    <property type="match status" value="1"/>
</dbReference>
<reference evidence="7 8" key="1">
    <citation type="submission" date="2019-09" db="EMBL/GenBank/DDBJ databases">
        <title>Parvibaculum sedimenti sp. nov., isolated from sediment.</title>
        <authorList>
            <person name="Wang Y."/>
        </authorList>
    </citation>
    <scope>NUCLEOTIDE SEQUENCE [LARGE SCALE GENOMIC DNA]</scope>
    <source>
        <strain evidence="7 8">HXT-9</strain>
    </source>
</reference>
<dbReference type="SUPFAM" id="SSF54292">
    <property type="entry name" value="2Fe-2S ferredoxin-like"/>
    <property type="match status" value="1"/>
</dbReference>
<dbReference type="GO" id="GO:0046872">
    <property type="term" value="F:metal ion binding"/>
    <property type="evidence" value="ECO:0007669"/>
    <property type="project" value="UniProtKB-KW"/>
</dbReference>
<evidence type="ECO:0000256" key="5">
    <source>
        <dbReference type="ARBA" id="ARBA00023014"/>
    </source>
</evidence>
<dbReference type="PANTHER" id="PTHR44379:SF5">
    <property type="entry name" value="OXIDOREDUCTASE WITH IRON-SULFUR SUBUNIT"/>
    <property type="match status" value="1"/>
</dbReference>
<dbReference type="Gene3D" id="3.10.20.30">
    <property type="match status" value="1"/>
</dbReference>
<dbReference type="GO" id="GO:0016491">
    <property type="term" value="F:oxidoreductase activity"/>
    <property type="evidence" value="ECO:0007669"/>
    <property type="project" value="UniProtKB-KW"/>
</dbReference>
<name>A0A6N6VR69_9HYPH</name>
<gene>
    <name evidence="7" type="ORF">F2P47_04855</name>
</gene>
<evidence type="ECO:0000256" key="1">
    <source>
        <dbReference type="ARBA" id="ARBA00022714"/>
    </source>
</evidence>
<dbReference type="Proteomes" id="UP000468901">
    <property type="component" value="Unassembled WGS sequence"/>
</dbReference>
<dbReference type="InterPro" id="IPR006058">
    <property type="entry name" value="2Fe2S_fd_BS"/>
</dbReference>
<feature type="domain" description="2Fe-2S ferredoxin-type" evidence="6">
    <location>
        <begin position="1"/>
        <end position="77"/>
    </location>
</feature>
<dbReference type="InterPro" id="IPR051452">
    <property type="entry name" value="Diverse_Oxidoreductases"/>
</dbReference>
<evidence type="ECO:0000313" key="8">
    <source>
        <dbReference type="Proteomes" id="UP000468901"/>
    </source>
</evidence>
<dbReference type="InterPro" id="IPR012675">
    <property type="entry name" value="Beta-grasp_dom_sf"/>
</dbReference>
<proteinExistence type="predicted"/>
<dbReference type="RefSeq" id="WP_152215039.1">
    <property type="nucleotide sequence ID" value="NZ_JBAQYD010000063.1"/>
</dbReference>
<dbReference type="InterPro" id="IPR002888">
    <property type="entry name" value="2Fe-2S-bd"/>
</dbReference>
<evidence type="ECO:0000256" key="4">
    <source>
        <dbReference type="ARBA" id="ARBA00023004"/>
    </source>
</evidence>
<evidence type="ECO:0000313" key="7">
    <source>
        <dbReference type="EMBL" id="KAB7741736.1"/>
    </source>
</evidence>
<keyword evidence="2" id="KW-0479">Metal-binding</keyword>